<dbReference type="InterPro" id="IPR039566">
    <property type="entry name" value="CvfB_S1_st"/>
</dbReference>
<protein>
    <submittedName>
        <fullName evidence="4">GntR family transcriptional regulator</fullName>
    </submittedName>
</protein>
<dbReference type="Pfam" id="PF13509">
    <property type="entry name" value="S1_2"/>
    <property type="match status" value="1"/>
</dbReference>
<comment type="similarity">
    <text evidence="1">Belongs to the CvfB family.</text>
</comment>
<dbReference type="PIRSF" id="PIRSF012524">
    <property type="entry name" value="YitL_S1"/>
    <property type="match status" value="1"/>
</dbReference>
<dbReference type="Gene3D" id="1.10.10.10">
    <property type="entry name" value="Winged helix-like DNA-binding domain superfamily/Winged helix DNA-binding domain"/>
    <property type="match status" value="1"/>
</dbReference>
<dbReference type="AlphaFoldDB" id="A0A096AII1"/>
<accession>A0A096AII1</accession>
<comment type="caution">
    <text evidence="4">The sequence shown here is derived from an EMBL/GenBank/DDBJ whole genome shotgun (WGS) entry which is preliminary data.</text>
</comment>
<organism evidence="4 5">
    <name type="scientific">Prevotella disiens DNF00882</name>
    <dbReference type="NCBI Taxonomy" id="1401075"/>
    <lineage>
        <taxon>Bacteria</taxon>
        <taxon>Pseudomonadati</taxon>
        <taxon>Bacteroidota</taxon>
        <taxon>Bacteroidia</taxon>
        <taxon>Bacteroidales</taxon>
        <taxon>Prevotellaceae</taxon>
        <taxon>Prevotella</taxon>
    </lineage>
</organism>
<reference evidence="4 5" key="1">
    <citation type="submission" date="2014-07" db="EMBL/GenBank/DDBJ databases">
        <authorList>
            <person name="McCorrison J."/>
            <person name="Sanka R."/>
            <person name="Torralba M."/>
            <person name="Gillis M."/>
            <person name="Haft D.H."/>
            <person name="Methe B."/>
            <person name="Sutton G."/>
            <person name="Nelson K.E."/>
        </authorList>
    </citation>
    <scope>NUCLEOTIDE SEQUENCE [LARGE SCALE GENOMIC DNA]</scope>
    <source>
        <strain evidence="4 5">DNF00882</strain>
    </source>
</reference>
<dbReference type="PANTHER" id="PTHR37296">
    <property type="entry name" value="CONSERVED VIRULENCE FACTOR B"/>
    <property type="match status" value="1"/>
</dbReference>
<dbReference type="Proteomes" id="UP000029538">
    <property type="component" value="Unassembled WGS sequence"/>
</dbReference>
<dbReference type="InterPro" id="IPR040764">
    <property type="entry name" value="CvfB_WH"/>
</dbReference>
<evidence type="ECO:0000259" key="2">
    <source>
        <dbReference type="Pfam" id="PF13509"/>
    </source>
</evidence>
<dbReference type="InterPro" id="IPR012340">
    <property type="entry name" value="NA-bd_OB-fold"/>
</dbReference>
<evidence type="ECO:0000313" key="5">
    <source>
        <dbReference type="Proteomes" id="UP000029538"/>
    </source>
</evidence>
<dbReference type="Gene3D" id="2.40.50.140">
    <property type="entry name" value="Nucleic acid-binding proteins"/>
    <property type="match status" value="1"/>
</dbReference>
<sequence length="289" mass="33019">MTKIRIGDYNTLTVLKVALREGNGDPFGLYLDGGREGEILMPQKYVPEGISIGDNVRVFVYLDQEERPIATTEQPLAVVNSFAYLECSWVNEYGAFLNWGVTKDLFCPFREQKKRMQLGESYVVHIHLDEETYRLVASAKVERYFSEEQPPYHQGEEVDLMIWQKTELGFKVIIDNKYSGLVYGDQVFQYVHTGDRMKGYIANVRPDGKIDCTLQPTGQKFATDFAEVLLQYLKDNGGVCELSDKSDAEDIKRTFQVSKKVYKKAVGDLYKRHLITVAPLSIRLVELGK</sequence>
<proteinExistence type="inferred from homology"/>
<name>A0A096AII1_9BACT</name>
<dbReference type="RefSeq" id="WP_036884743.1">
    <property type="nucleotide sequence ID" value="NZ_JRNR01000132.1"/>
</dbReference>
<evidence type="ECO:0000313" key="4">
    <source>
        <dbReference type="EMBL" id="KGF46655.1"/>
    </source>
</evidence>
<evidence type="ECO:0000256" key="1">
    <source>
        <dbReference type="PIRNR" id="PIRNR012524"/>
    </source>
</evidence>
<dbReference type="InterPro" id="IPR036388">
    <property type="entry name" value="WH-like_DNA-bd_sf"/>
</dbReference>
<gene>
    <name evidence="4" type="ORF">HMPREF0654_11025</name>
</gene>
<feature type="domain" description="Conserved virulence factor B first S1" evidence="2">
    <location>
        <begin position="6"/>
        <end position="72"/>
    </location>
</feature>
<dbReference type="EMBL" id="JRNR01000132">
    <property type="protein sequence ID" value="KGF46655.1"/>
    <property type="molecule type" value="Genomic_DNA"/>
</dbReference>
<feature type="domain" description="Conserved virulence factor B-like winged helix" evidence="3">
    <location>
        <begin position="227"/>
        <end position="284"/>
    </location>
</feature>
<evidence type="ECO:0000259" key="3">
    <source>
        <dbReference type="Pfam" id="PF17783"/>
    </source>
</evidence>
<dbReference type="InterPro" id="IPR014464">
    <property type="entry name" value="CvfB_fam"/>
</dbReference>
<dbReference type="Pfam" id="PF17783">
    <property type="entry name" value="WHD_CvfB"/>
    <property type="match status" value="1"/>
</dbReference>
<dbReference type="PANTHER" id="PTHR37296:SF1">
    <property type="entry name" value="CONSERVED VIRULENCE FACTOR B"/>
    <property type="match status" value="1"/>
</dbReference>